<sequence length="199" mass="21991">MAEEKVYRASTGVDEFYYGEMGDGITAAYIERVKFLQNINIEMPQEVVRAYGDNRTAEMAVSNGDISVTSAFHKIPIEDKQKLLGLETVEGLTAMGSTDNPSYVAVVFAKTYEDGSKEYVGLPKGLFTRPNIAGQTKQDGVEFSNEEISAQFMDREVEGFSDEKSVVFAYDKKGETNNRNALFQKIFGMPYPGTVPEGA</sequence>
<dbReference type="OrthoDB" id="2843358at2"/>
<proteinExistence type="predicted"/>
<reference evidence="1 2" key="1">
    <citation type="submission" date="2018-05" db="EMBL/GenBank/DDBJ databases">
        <title>Freshwater and sediment microbial communities from various areas in North America, analyzing microbe dynamics in response to fracking.</title>
        <authorList>
            <person name="Lamendella R."/>
        </authorList>
    </citation>
    <scope>NUCLEOTIDE SEQUENCE [LARGE SCALE GENOMIC DNA]</scope>
    <source>
        <strain evidence="1 2">15_TX</strain>
    </source>
</reference>
<protein>
    <submittedName>
        <fullName evidence="1">Phi13 family phage major tail protein</fullName>
    </submittedName>
</protein>
<organism evidence="1 2">
    <name type="scientific">Cytobacillus oceanisediminis</name>
    <dbReference type="NCBI Taxonomy" id="665099"/>
    <lineage>
        <taxon>Bacteria</taxon>
        <taxon>Bacillati</taxon>
        <taxon>Bacillota</taxon>
        <taxon>Bacilli</taxon>
        <taxon>Bacillales</taxon>
        <taxon>Bacillaceae</taxon>
        <taxon>Cytobacillus</taxon>
    </lineage>
</organism>
<dbReference type="Proteomes" id="UP000247150">
    <property type="component" value="Unassembled WGS sequence"/>
</dbReference>
<dbReference type="RefSeq" id="WP_110065593.1">
    <property type="nucleotide sequence ID" value="NZ_QGTW01000008.1"/>
</dbReference>
<evidence type="ECO:0000313" key="2">
    <source>
        <dbReference type="Proteomes" id="UP000247150"/>
    </source>
</evidence>
<dbReference type="InterPro" id="IPR006490">
    <property type="entry name" value="Maj_tail_phi13"/>
</dbReference>
<dbReference type="NCBIfam" id="TIGR01603">
    <property type="entry name" value="maj_tail_phi13"/>
    <property type="match status" value="1"/>
</dbReference>
<comment type="caution">
    <text evidence="1">The sequence shown here is derived from an EMBL/GenBank/DDBJ whole genome shotgun (WGS) entry which is preliminary data.</text>
</comment>
<dbReference type="InterPro" id="IPR006724">
    <property type="entry name" value="Phage_TTP"/>
</dbReference>
<gene>
    <name evidence="1" type="ORF">DFO73_1083</name>
</gene>
<dbReference type="EMBL" id="QGTW01000008">
    <property type="protein sequence ID" value="PWW27266.1"/>
    <property type="molecule type" value="Genomic_DNA"/>
</dbReference>
<dbReference type="AlphaFoldDB" id="A0A2V3A1A0"/>
<evidence type="ECO:0000313" key="1">
    <source>
        <dbReference type="EMBL" id="PWW27266.1"/>
    </source>
</evidence>
<accession>A0A2V3A1A0</accession>
<dbReference type="Pfam" id="PF04630">
    <property type="entry name" value="Phage_TTP_1"/>
    <property type="match status" value="1"/>
</dbReference>
<name>A0A2V3A1A0_9BACI</name>